<evidence type="ECO:0000313" key="10">
    <source>
        <dbReference type="EMBL" id="MBA8815240.1"/>
    </source>
</evidence>
<dbReference type="Pfam" id="PF07690">
    <property type="entry name" value="MFS_1"/>
    <property type="match status" value="1"/>
</dbReference>
<evidence type="ECO:0000256" key="2">
    <source>
        <dbReference type="ARBA" id="ARBA00006236"/>
    </source>
</evidence>
<dbReference type="Proteomes" id="UP000526083">
    <property type="component" value="Unassembled WGS sequence"/>
</dbReference>
<comment type="subcellular location">
    <subcellularLocation>
        <location evidence="1">Cell membrane</location>
        <topology evidence="1">Multi-pass membrane protein</topology>
    </subcellularLocation>
</comment>
<feature type="transmembrane region" description="Helical" evidence="8">
    <location>
        <begin position="20"/>
        <end position="39"/>
    </location>
</feature>
<feature type="transmembrane region" description="Helical" evidence="8">
    <location>
        <begin position="383"/>
        <end position="404"/>
    </location>
</feature>
<dbReference type="RefSeq" id="WP_167044056.1">
    <property type="nucleotide sequence ID" value="NZ_JAAOZB010000001.1"/>
</dbReference>
<keyword evidence="5 8" id="KW-0812">Transmembrane</keyword>
<evidence type="ECO:0000256" key="6">
    <source>
        <dbReference type="ARBA" id="ARBA00022989"/>
    </source>
</evidence>
<dbReference type="PROSITE" id="PS50850">
    <property type="entry name" value="MFS"/>
    <property type="match status" value="1"/>
</dbReference>
<dbReference type="SUPFAM" id="SSF103473">
    <property type="entry name" value="MFS general substrate transporter"/>
    <property type="match status" value="1"/>
</dbReference>
<dbReference type="InterPro" id="IPR004812">
    <property type="entry name" value="Efflux_drug-R_Bcr/CmlA"/>
</dbReference>
<accession>A0A7W3JLU8</accession>
<comment type="similarity">
    <text evidence="2">Belongs to the major facilitator superfamily. Bcr/CmlA family.</text>
</comment>
<dbReference type="InterPro" id="IPR036259">
    <property type="entry name" value="MFS_trans_sf"/>
</dbReference>
<feature type="transmembrane region" description="Helical" evidence="8">
    <location>
        <begin position="148"/>
        <end position="172"/>
    </location>
</feature>
<dbReference type="NCBIfam" id="TIGR00710">
    <property type="entry name" value="efflux_Bcr_CflA"/>
    <property type="match status" value="1"/>
</dbReference>
<feature type="transmembrane region" description="Helical" evidence="8">
    <location>
        <begin position="358"/>
        <end position="377"/>
    </location>
</feature>
<evidence type="ECO:0000256" key="3">
    <source>
        <dbReference type="ARBA" id="ARBA00022448"/>
    </source>
</evidence>
<keyword evidence="6 8" id="KW-1133">Transmembrane helix</keyword>
<protein>
    <submittedName>
        <fullName evidence="10">DHA1 family bicyclomycin/chloramphenicol resistance-like MFS transporter</fullName>
    </submittedName>
</protein>
<evidence type="ECO:0000313" key="11">
    <source>
        <dbReference type="Proteomes" id="UP000526083"/>
    </source>
</evidence>
<evidence type="ECO:0000259" key="9">
    <source>
        <dbReference type="PROSITE" id="PS50850"/>
    </source>
</evidence>
<evidence type="ECO:0000256" key="1">
    <source>
        <dbReference type="ARBA" id="ARBA00004651"/>
    </source>
</evidence>
<dbReference type="GO" id="GO:1990961">
    <property type="term" value="P:xenobiotic detoxification by transmembrane export across the plasma membrane"/>
    <property type="evidence" value="ECO:0007669"/>
    <property type="project" value="InterPro"/>
</dbReference>
<reference evidence="10 11" key="1">
    <citation type="submission" date="2020-07" db="EMBL/GenBank/DDBJ databases">
        <title>Sequencing the genomes of 1000 actinobacteria strains.</title>
        <authorList>
            <person name="Klenk H.-P."/>
        </authorList>
    </citation>
    <scope>NUCLEOTIDE SEQUENCE [LARGE SCALE GENOMIC DNA]</scope>
    <source>
        <strain evidence="10 11">DSM 27576</strain>
    </source>
</reference>
<dbReference type="PANTHER" id="PTHR23502:SF132">
    <property type="entry name" value="POLYAMINE TRANSPORTER 2-RELATED"/>
    <property type="match status" value="1"/>
</dbReference>
<organism evidence="10 11">
    <name type="scientific">Microbacterium halimionae</name>
    <dbReference type="NCBI Taxonomy" id="1526413"/>
    <lineage>
        <taxon>Bacteria</taxon>
        <taxon>Bacillati</taxon>
        <taxon>Actinomycetota</taxon>
        <taxon>Actinomycetes</taxon>
        <taxon>Micrococcales</taxon>
        <taxon>Microbacteriaceae</taxon>
        <taxon>Microbacterium</taxon>
    </lineage>
</organism>
<feature type="transmembrane region" description="Helical" evidence="8">
    <location>
        <begin position="321"/>
        <end position="346"/>
    </location>
</feature>
<dbReference type="EMBL" id="JACGWY010000001">
    <property type="protein sequence ID" value="MBA8815240.1"/>
    <property type="molecule type" value="Genomic_DNA"/>
</dbReference>
<dbReference type="GO" id="GO:0005886">
    <property type="term" value="C:plasma membrane"/>
    <property type="evidence" value="ECO:0007669"/>
    <property type="project" value="UniProtKB-SubCell"/>
</dbReference>
<feature type="transmembrane region" description="Helical" evidence="8">
    <location>
        <begin position="229"/>
        <end position="249"/>
    </location>
</feature>
<sequence length="412" mass="42047">MSTATATTLTSPPVTTASKVSVPVLLVLALLSAIAPFATDLYLPAFPGMVVDLDTTATLVQFTLTAFLVGITLGQLIFGPLSDRFGRMPPLIIGSVLCVAASVVAVFAPTVGVLIIARLVQGLGAAAGMVIGRAIISDVSSGKAAARAFSLMMIVGGVAPVIAPLVGGFLVGPLGWRGILAVILGLSILMLVAIIVVLKESFPQHARHQRRAHINAGNSPFTELRTRKYIGFTATFGFAFAVMMAYISASPFVYQDMMGMSALQYAMCFGMNALALVITSAISAKLAATRSVQALLTGGIAVLTLATIAFALVAVSDAPVIWLAVPLFVAVASLGFVLGNGTSLALETVPHASGLGSAFLGALQFGLAAVVSPLVSLGGTMTVTPLAIVMITCAVIASVSLLVARRGAPARP</sequence>
<keyword evidence="11" id="KW-1185">Reference proteome</keyword>
<feature type="transmembrane region" description="Helical" evidence="8">
    <location>
        <begin position="115"/>
        <end position="136"/>
    </location>
</feature>
<dbReference type="AlphaFoldDB" id="A0A7W3JLU8"/>
<proteinExistence type="inferred from homology"/>
<keyword evidence="3" id="KW-0813">Transport</keyword>
<dbReference type="Gene3D" id="1.20.1720.10">
    <property type="entry name" value="Multidrug resistance protein D"/>
    <property type="match status" value="1"/>
</dbReference>
<dbReference type="InterPro" id="IPR011701">
    <property type="entry name" value="MFS"/>
</dbReference>
<dbReference type="CDD" id="cd17320">
    <property type="entry name" value="MFS_MdfA_MDR_like"/>
    <property type="match status" value="1"/>
</dbReference>
<name>A0A7W3JLU8_9MICO</name>
<comment type="caution">
    <text evidence="10">The sequence shown here is derived from an EMBL/GenBank/DDBJ whole genome shotgun (WGS) entry which is preliminary data.</text>
</comment>
<evidence type="ECO:0000256" key="8">
    <source>
        <dbReference type="SAM" id="Phobius"/>
    </source>
</evidence>
<evidence type="ECO:0000256" key="7">
    <source>
        <dbReference type="ARBA" id="ARBA00023136"/>
    </source>
</evidence>
<feature type="transmembrane region" description="Helical" evidence="8">
    <location>
        <begin position="178"/>
        <end position="198"/>
    </location>
</feature>
<dbReference type="InterPro" id="IPR020846">
    <property type="entry name" value="MFS_dom"/>
</dbReference>
<feature type="domain" description="Major facilitator superfamily (MFS) profile" evidence="9">
    <location>
        <begin position="24"/>
        <end position="412"/>
    </location>
</feature>
<feature type="transmembrane region" description="Helical" evidence="8">
    <location>
        <begin position="59"/>
        <end position="78"/>
    </location>
</feature>
<keyword evidence="4" id="KW-1003">Cell membrane</keyword>
<feature type="transmembrane region" description="Helical" evidence="8">
    <location>
        <begin position="90"/>
        <end position="109"/>
    </location>
</feature>
<evidence type="ECO:0000256" key="4">
    <source>
        <dbReference type="ARBA" id="ARBA00022475"/>
    </source>
</evidence>
<dbReference type="GO" id="GO:0042910">
    <property type="term" value="F:xenobiotic transmembrane transporter activity"/>
    <property type="evidence" value="ECO:0007669"/>
    <property type="project" value="InterPro"/>
</dbReference>
<evidence type="ECO:0000256" key="5">
    <source>
        <dbReference type="ARBA" id="ARBA00022692"/>
    </source>
</evidence>
<gene>
    <name evidence="10" type="ORF">FHX48_000292</name>
</gene>
<keyword evidence="7 8" id="KW-0472">Membrane</keyword>
<dbReference type="PANTHER" id="PTHR23502">
    <property type="entry name" value="MAJOR FACILITATOR SUPERFAMILY"/>
    <property type="match status" value="1"/>
</dbReference>
<feature type="transmembrane region" description="Helical" evidence="8">
    <location>
        <begin position="261"/>
        <end position="282"/>
    </location>
</feature>
<feature type="transmembrane region" description="Helical" evidence="8">
    <location>
        <begin position="294"/>
        <end position="315"/>
    </location>
</feature>